<organism evidence="1 2">
    <name type="scientific">Artomyces pyxidatus</name>
    <dbReference type="NCBI Taxonomy" id="48021"/>
    <lineage>
        <taxon>Eukaryota</taxon>
        <taxon>Fungi</taxon>
        <taxon>Dikarya</taxon>
        <taxon>Basidiomycota</taxon>
        <taxon>Agaricomycotina</taxon>
        <taxon>Agaricomycetes</taxon>
        <taxon>Russulales</taxon>
        <taxon>Auriscalpiaceae</taxon>
        <taxon>Artomyces</taxon>
    </lineage>
</organism>
<dbReference type="EMBL" id="MU277235">
    <property type="protein sequence ID" value="KAI0058457.1"/>
    <property type="molecule type" value="Genomic_DNA"/>
</dbReference>
<accession>A0ACB8SQG8</accession>
<comment type="caution">
    <text evidence="1">The sequence shown here is derived from an EMBL/GenBank/DDBJ whole genome shotgun (WGS) entry which is preliminary data.</text>
</comment>
<evidence type="ECO:0000313" key="1">
    <source>
        <dbReference type="EMBL" id="KAI0058457.1"/>
    </source>
</evidence>
<dbReference type="Proteomes" id="UP000814140">
    <property type="component" value="Unassembled WGS sequence"/>
</dbReference>
<protein>
    <submittedName>
        <fullName evidence="1">Uncharacterized protein</fullName>
    </submittedName>
</protein>
<proteinExistence type="predicted"/>
<reference evidence="1" key="1">
    <citation type="submission" date="2021-03" db="EMBL/GenBank/DDBJ databases">
        <authorList>
            <consortium name="DOE Joint Genome Institute"/>
            <person name="Ahrendt S."/>
            <person name="Looney B.P."/>
            <person name="Miyauchi S."/>
            <person name="Morin E."/>
            <person name="Drula E."/>
            <person name="Courty P.E."/>
            <person name="Chicoki N."/>
            <person name="Fauchery L."/>
            <person name="Kohler A."/>
            <person name="Kuo A."/>
            <person name="Labutti K."/>
            <person name="Pangilinan J."/>
            <person name="Lipzen A."/>
            <person name="Riley R."/>
            <person name="Andreopoulos W."/>
            <person name="He G."/>
            <person name="Johnson J."/>
            <person name="Barry K.W."/>
            <person name="Grigoriev I.V."/>
            <person name="Nagy L."/>
            <person name="Hibbett D."/>
            <person name="Henrissat B."/>
            <person name="Matheny P.B."/>
            <person name="Labbe J."/>
            <person name="Martin F."/>
        </authorList>
    </citation>
    <scope>NUCLEOTIDE SEQUENCE</scope>
    <source>
        <strain evidence="1">HHB10654</strain>
    </source>
</reference>
<evidence type="ECO:0000313" key="2">
    <source>
        <dbReference type="Proteomes" id="UP000814140"/>
    </source>
</evidence>
<sequence>MPRAISVSDHASHPAFSPKNNFLSLNTDILVDMIFCELSVRDILCLRRTCKLLYQLSHQPVIWKRLLLKYPIPINPLPPSVVYSMSSLSGFEAERLVVRAMGVTANWKSEIPRLFKAWRFPMWSDISSIKLVPGGKYALVSVCRGYQYAISLCILDHRVKIAYTMSMLGTGTKAYNIELKYMRYKGVLGLTLAFMRRRPKKKDAHVNVSQHDDGPQVDFPVPMQYDILTWRVPYDVLHAVPDPRFPQEEHWHHTHELPQSFETISCISAPARFDFIDLDEIDGDPYLVCTQGRIVMRKNLHTGVVSHFTCLTLFPFEQADGPKPYRIRAIRILPTQRELLIVRTSDRDAREPVFLELYRIPTDDETAFSERASPPEVKPRSWTCFYEGAFMTDVRISAHGLPIPEDRSGVGRRALHVEPPPVSVYAVANHNAAIIHYRLWPERVPTADVRKLEENAFELPIEEDLTAATVGSEWGAGITEDGGGDSATDPEHLEPSSVAPVQATLEELPNAATGGLNTPSTASTSGSKEDNLVPIEETTFRFQIRGPTFSRFAFALKPKLPHKVRFLPGLSRPLLYGTAIEDRTISLPMVTMYAYADTARPPSPDTRWPEDAEWRAQAEKECEWAGGIMKPRSTDQVIGFLPFLNKEQRTTFAEGLLAIDWEDSSGRVCVASKQEPQTVYILDFAPTPTEGKDGHRRPLPVPDVDQVFRRPG</sequence>
<name>A0ACB8SQG8_9AGAM</name>
<keyword evidence="2" id="KW-1185">Reference proteome</keyword>
<reference evidence="1" key="2">
    <citation type="journal article" date="2022" name="New Phytol.">
        <title>Evolutionary transition to the ectomycorrhizal habit in the genomes of a hyperdiverse lineage of mushroom-forming fungi.</title>
        <authorList>
            <person name="Looney B."/>
            <person name="Miyauchi S."/>
            <person name="Morin E."/>
            <person name="Drula E."/>
            <person name="Courty P.E."/>
            <person name="Kohler A."/>
            <person name="Kuo A."/>
            <person name="LaButti K."/>
            <person name="Pangilinan J."/>
            <person name="Lipzen A."/>
            <person name="Riley R."/>
            <person name="Andreopoulos W."/>
            <person name="He G."/>
            <person name="Johnson J."/>
            <person name="Nolan M."/>
            <person name="Tritt A."/>
            <person name="Barry K.W."/>
            <person name="Grigoriev I.V."/>
            <person name="Nagy L.G."/>
            <person name="Hibbett D."/>
            <person name="Henrissat B."/>
            <person name="Matheny P.B."/>
            <person name="Labbe J."/>
            <person name="Martin F.M."/>
        </authorList>
    </citation>
    <scope>NUCLEOTIDE SEQUENCE</scope>
    <source>
        <strain evidence="1">HHB10654</strain>
    </source>
</reference>
<gene>
    <name evidence="1" type="ORF">BV25DRAFT_1902163</name>
</gene>